<dbReference type="Pfam" id="PF04717">
    <property type="entry name" value="Phage_base_V"/>
    <property type="match status" value="1"/>
</dbReference>
<dbReference type="InterPro" id="IPR037026">
    <property type="entry name" value="Vgr_OB-fold_dom_sf"/>
</dbReference>
<dbReference type="EMBL" id="APGJ01000006">
    <property type="protein sequence ID" value="EYD71808.1"/>
    <property type="molecule type" value="Genomic_DNA"/>
</dbReference>
<accession>A0A017HCC4</accession>
<dbReference type="PATRIC" id="fig|1122180.6.peg.1863"/>
<feature type="domain" description="Gp5/Type VI secretion system Vgr protein OB-fold" evidence="1">
    <location>
        <begin position="27"/>
        <end position="94"/>
    </location>
</feature>
<reference evidence="2 3" key="1">
    <citation type="submission" date="2013-03" db="EMBL/GenBank/DDBJ databases">
        <authorList>
            <person name="Fiebig A."/>
            <person name="Goeker M."/>
            <person name="Klenk H.-P.P."/>
        </authorList>
    </citation>
    <scope>NUCLEOTIDE SEQUENCE [LARGE SCALE GENOMIC DNA]</scope>
    <source>
        <strain evidence="2 3">DSM 17492</strain>
    </source>
</reference>
<dbReference type="STRING" id="1122180.Lokhon_01878"/>
<name>A0A017HCC4_9RHOB</name>
<dbReference type="eggNOG" id="COG4540">
    <property type="taxonomic scope" value="Bacteria"/>
</dbReference>
<proteinExistence type="predicted"/>
<keyword evidence="3" id="KW-1185">Reference proteome</keyword>
<dbReference type="Proteomes" id="UP000025047">
    <property type="component" value="Unassembled WGS sequence"/>
</dbReference>
<evidence type="ECO:0000259" key="1">
    <source>
        <dbReference type="Pfam" id="PF04717"/>
    </source>
</evidence>
<dbReference type="AlphaFoldDB" id="A0A017HCC4"/>
<dbReference type="HOGENOM" id="CLU_116265_0_0_5"/>
<dbReference type="OrthoDB" id="7852340at2"/>
<evidence type="ECO:0000313" key="3">
    <source>
        <dbReference type="Proteomes" id="UP000025047"/>
    </source>
</evidence>
<protein>
    <submittedName>
        <fullName evidence="2">Phage-related baseplate assembly protein V</fullName>
    </submittedName>
</protein>
<sequence>MSDLSSVITRLARQIEDQNRRARGRSREGKVVAVDEAKGLYRVQIGREGSGLISPWMPVEALSSGTLSIQAEPVMGQLVKVTSESGDMTDAVIALSSFGAGNTRPHDKAGELKVSIDGKTTIIGTADDLKFASNGSSITISAAGIAATGPALTHDGVNIGKTHTHTHGGSAGTTSAPS</sequence>
<dbReference type="Gene3D" id="2.40.50.230">
    <property type="entry name" value="Gp5 N-terminal domain"/>
    <property type="match status" value="1"/>
</dbReference>
<dbReference type="InterPro" id="IPR006531">
    <property type="entry name" value="Gp5/Vgr_OB"/>
</dbReference>
<dbReference type="RefSeq" id="WP_017928638.1">
    <property type="nucleotide sequence ID" value="NZ_KB822998.1"/>
</dbReference>
<gene>
    <name evidence="2" type="ORF">Lokhon_01878</name>
</gene>
<organism evidence="2 3">
    <name type="scientific">Limimaricola hongkongensis DSM 17492</name>
    <dbReference type="NCBI Taxonomy" id="1122180"/>
    <lineage>
        <taxon>Bacteria</taxon>
        <taxon>Pseudomonadati</taxon>
        <taxon>Pseudomonadota</taxon>
        <taxon>Alphaproteobacteria</taxon>
        <taxon>Rhodobacterales</taxon>
        <taxon>Paracoccaceae</taxon>
        <taxon>Limimaricola</taxon>
    </lineage>
</organism>
<comment type="caution">
    <text evidence="2">The sequence shown here is derived from an EMBL/GenBank/DDBJ whole genome shotgun (WGS) entry which is preliminary data.</text>
</comment>
<evidence type="ECO:0000313" key="2">
    <source>
        <dbReference type="EMBL" id="EYD71808.1"/>
    </source>
</evidence>